<feature type="transmembrane region" description="Helical" evidence="9">
    <location>
        <begin position="30"/>
        <end position="55"/>
    </location>
</feature>
<gene>
    <name evidence="11" type="ORF">CKO43_16595</name>
</gene>
<dbReference type="PANTHER" id="PTHR30413">
    <property type="entry name" value="INNER MEMBRANE TRANSPORT PERMEASE"/>
    <property type="match status" value="1"/>
</dbReference>
<evidence type="ECO:0000259" key="10">
    <source>
        <dbReference type="PROSITE" id="PS51012"/>
    </source>
</evidence>
<evidence type="ECO:0000256" key="5">
    <source>
        <dbReference type="ARBA" id="ARBA00022519"/>
    </source>
</evidence>
<keyword evidence="7 9" id="KW-1133">Transmembrane helix</keyword>
<feature type="transmembrane region" description="Helical" evidence="9">
    <location>
        <begin position="105"/>
        <end position="134"/>
    </location>
</feature>
<keyword evidence="12" id="KW-1185">Reference proteome</keyword>
<evidence type="ECO:0000256" key="6">
    <source>
        <dbReference type="ARBA" id="ARBA00022692"/>
    </source>
</evidence>
<comment type="subcellular location">
    <subcellularLocation>
        <location evidence="1 9">Cell inner membrane</location>
        <topology evidence="1 9">Multi-pass membrane protein</topology>
    </subcellularLocation>
</comment>
<dbReference type="Proteomes" id="UP001041814">
    <property type="component" value="Unassembled WGS sequence"/>
</dbReference>
<keyword evidence="5" id="KW-0997">Cell inner membrane</keyword>
<dbReference type="InterPro" id="IPR047817">
    <property type="entry name" value="ABC2_TM_bact-type"/>
</dbReference>
<evidence type="ECO:0000256" key="1">
    <source>
        <dbReference type="ARBA" id="ARBA00004429"/>
    </source>
</evidence>
<keyword evidence="6 9" id="KW-0812">Transmembrane</keyword>
<proteinExistence type="inferred from homology"/>
<dbReference type="InterPro" id="IPR013525">
    <property type="entry name" value="ABC2_TM"/>
</dbReference>
<protein>
    <recommendedName>
        <fullName evidence="9">Transport permease protein</fullName>
    </recommendedName>
</protein>
<accession>A0ABS1E0H7</accession>
<keyword evidence="3 9" id="KW-0813">Transport</keyword>
<evidence type="ECO:0000313" key="11">
    <source>
        <dbReference type="EMBL" id="MBK1714392.1"/>
    </source>
</evidence>
<keyword evidence="8 9" id="KW-0472">Membrane</keyword>
<dbReference type="PROSITE" id="PS51012">
    <property type="entry name" value="ABC_TM2"/>
    <property type="match status" value="1"/>
</dbReference>
<dbReference type="Pfam" id="PF01061">
    <property type="entry name" value="ABC2_membrane"/>
    <property type="match status" value="1"/>
</dbReference>
<feature type="transmembrane region" description="Helical" evidence="9">
    <location>
        <begin position="174"/>
        <end position="193"/>
    </location>
</feature>
<name>A0ABS1E0H7_RUBGE</name>
<organism evidence="11 12">
    <name type="scientific">Rubrivivax gelatinosus</name>
    <name type="common">Rhodocyclus gelatinosus</name>
    <name type="synonym">Rhodopseudomonas gelatinosa</name>
    <dbReference type="NCBI Taxonomy" id="28068"/>
    <lineage>
        <taxon>Bacteria</taxon>
        <taxon>Pseudomonadati</taxon>
        <taxon>Pseudomonadota</taxon>
        <taxon>Betaproteobacteria</taxon>
        <taxon>Burkholderiales</taxon>
        <taxon>Sphaerotilaceae</taxon>
        <taxon>Rubrivivax</taxon>
    </lineage>
</organism>
<evidence type="ECO:0000256" key="8">
    <source>
        <dbReference type="ARBA" id="ARBA00023136"/>
    </source>
</evidence>
<keyword evidence="4 9" id="KW-1003">Cell membrane</keyword>
<comment type="caution">
    <text evidence="11">The sequence shown here is derived from an EMBL/GenBank/DDBJ whole genome shotgun (WGS) entry which is preliminary data.</text>
</comment>
<evidence type="ECO:0000256" key="2">
    <source>
        <dbReference type="ARBA" id="ARBA00007783"/>
    </source>
</evidence>
<comment type="similarity">
    <text evidence="2 9">Belongs to the ABC-2 integral membrane protein family.</text>
</comment>
<dbReference type="EMBL" id="NRRU01000066">
    <property type="protein sequence ID" value="MBK1714392.1"/>
    <property type="molecule type" value="Genomic_DNA"/>
</dbReference>
<feature type="transmembrane region" description="Helical" evidence="9">
    <location>
        <begin position="242"/>
        <end position="261"/>
    </location>
</feature>
<reference evidence="11" key="2">
    <citation type="journal article" date="2020" name="Microorganisms">
        <title>Osmotic Adaptation and Compatible Solute Biosynthesis of Phototrophic Bacteria as Revealed from Genome Analyses.</title>
        <authorList>
            <person name="Imhoff J.F."/>
            <person name="Rahn T."/>
            <person name="Kunzel S."/>
            <person name="Keller A."/>
            <person name="Neulinger S.C."/>
        </authorList>
    </citation>
    <scope>NUCLEOTIDE SEQUENCE</scope>
    <source>
        <strain evidence="11">IM 151</strain>
    </source>
</reference>
<evidence type="ECO:0000313" key="12">
    <source>
        <dbReference type="Proteomes" id="UP001041814"/>
    </source>
</evidence>
<evidence type="ECO:0000256" key="3">
    <source>
        <dbReference type="ARBA" id="ARBA00022448"/>
    </source>
</evidence>
<evidence type="ECO:0000256" key="4">
    <source>
        <dbReference type="ARBA" id="ARBA00022475"/>
    </source>
</evidence>
<evidence type="ECO:0000256" key="7">
    <source>
        <dbReference type="ARBA" id="ARBA00022989"/>
    </source>
</evidence>
<sequence>MSAPSQSLFAHRDLIATLAWKNVVVRYKQAYLGLAWTVAKPLMMMLIFTLMRGFIGIDSGGVPYPVLAYCALMPWMFFQESASEGVNSVVGNAHLIKKVYFPRAIFPLTAVVTKLVEFGVNFVILLALMLWFGMLPGVQALWVPLLVLYTVCAALALALLGAAINVHFRDVGQMLPVLLTLLMYVSPVIYPLALVERRLLVEHAGGAWSEWLYRLYTANPLAGIIDGFQRVLLLDQPPDLQAMLPGIVVVAVCLPLSYAVFKRAERHFADVI</sequence>
<reference evidence="11" key="1">
    <citation type="submission" date="2017-08" db="EMBL/GenBank/DDBJ databases">
        <authorList>
            <person name="Imhoff J.F."/>
            <person name="Rahn T."/>
            <person name="Kuenzel S."/>
            <person name="Neulinger S.C."/>
        </authorList>
    </citation>
    <scope>NUCLEOTIDE SEQUENCE</scope>
    <source>
        <strain evidence="11">IM 151</strain>
    </source>
</reference>
<feature type="transmembrane region" description="Helical" evidence="9">
    <location>
        <begin position="61"/>
        <end position="78"/>
    </location>
</feature>
<feature type="domain" description="ABC transmembrane type-2" evidence="10">
    <location>
        <begin position="32"/>
        <end position="264"/>
    </location>
</feature>
<evidence type="ECO:0000256" key="9">
    <source>
        <dbReference type="RuleBase" id="RU361157"/>
    </source>
</evidence>
<dbReference type="RefSeq" id="WP_200379306.1">
    <property type="nucleotide sequence ID" value="NZ_NRRU01000066.1"/>
</dbReference>
<feature type="transmembrane region" description="Helical" evidence="9">
    <location>
        <begin position="140"/>
        <end position="162"/>
    </location>
</feature>
<dbReference type="PANTHER" id="PTHR30413:SF8">
    <property type="entry name" value="TRANSPORT PERMEASE PROTEIN"/>
    <property type="match status" value="1"/>
</dbReference>